<feature type="signal peptide" evidence="1">
    <location>
        <begin position="1"/>
        <end position="21"/>
    </location>
</feature>
<sequence length="363" mass="39407">MLHRLAGLGAAALFWTAGATAHEQAGTFDPGKFKGPTKGVANEVMVLGTPHLAQLPASFQPSGLATLAERLRGWSPRIVAIEAVSGVQCAFLRQYPQRYRQSVEQYCPWDPAPARVATGLDVAGATAEIERLLANWPAAPTPSQRRRLAALFLAGGEPVSALVQWLRLPETERRTGDGLDATLVAALRAERGGRRQRGEDTMIAAPLAAALGLERVHSMDDHTADSPASDPKAYNEALTKAWGNPATARYIQLFDRFAAGLGEPEGVMALYRHLNDPSVARLNYDSDFGAALEEGSAQQFGRSYVAYWETRNLRMAANIREAVGYQPGGRTLVIVGASHKRYLEAYLDQMHDVRVVSTNQVLH</sequence>
<accession>A0A4P6KZZ3</accession>
<organism evidence="2 3">
    <name type="scientific">Pseudoduganella lutea</name>
    <dbReference type="NCBI Taxonomy" id="321985"/>
    <lineage>
        <taxon>Bacteria</taxon>
        <taxon>Pseudomonadati</taxon>
        <taxon>Pseudomonadota</taxon>
        <taxon>Betaproteobacteria</taxon>
        <taxon>Burkholderiales</taxon>
        <taxon>Oxalobacteraceae</taxon>
        <taxon>Telluria group</taxon>
        <taxon>Pseudoduganella</taxon>
    </lineage>
</organism>
<gene>
    <name evidence="2" type="ORF">EWM63_18125</name>
</gene>
<name>A0A4P6KZZ3_9BURK</name>
<evidence type="ECO:0000313" key="2">
    <source>
        <dbReference type="EMBL" id="QBE64670.1"/>
    </source>
</evidence>
<dbReference type="Proteomes" id="UP000290637">
    <property type="component" value="Chromosome"/>
</dbReference>
<dbReference type="InterPro" id="IPR043749">
    <property type="entry name" value="DUF5694"/>
</dbReference>
<evidence type="ECO:0000256" key="1">
    <source>
        <dbReference type="SAM" id="SignalP"/>
    </source>
</evidence>
<dbReference type="AlphaFoldDB" id="A0A4P6KZZ3"/>
<reference evidence="2 3" key="1">
    <citation type="submission" date="2019-02" db="EMBL/GenBank/DDBJ databases">
        <title>Draft Genome Sequences of Six Type Strains of the Genus Massilia.</title>
        <authorList>
            <person name="Miess H."/>
            <person name="Frediansyhah A."/>
            <person name="Gross H."/>
        </authorList>
    </citation>
    <scope>NUCLEOTIDE SEQUENCE [LARGE SCALE GENOMIC DNA]</scope>
    <source>
        <strain evidence="2 3">DSM 17473</strain>
    </source>
</reference>
<evidence type="ECO:0000313" key="3">
    <source>
        <dbReference type="Proteomes" id="UP000290637"/>
    </source>
</evidence>
<dbReference type="KEGG" id="plue:EWM63_18125"/>
<proteinExistence type="predicted"/>
<protein>
    <recommendedName>
        <fullName evidence="4">TraB/GumN family protein</fullName>
    </recommendedName>
</protein>
<dbReference type="OrthoDB" id="69432at2"/>
<dbReference type="RefSeq" id="WP_130187787.1">
    <property type="nucleotide sequence ID" value="NZ_CP035913.1"/>
</dbReference>
<keyword evidence="3" id="KW-1185">Reference proteome</keyword>
<dbReference type="EMBL" id="CP035913">
    <property type="protein sequence ID" value="QBE64670.1"/>
    <property type="molecule type" value="Genomic_DNA"/>
</dbReference>
<dbReference type="Pfam" id="PF18950">
    <property type="entry name" value="DUF5694"/>
    <property type="match status" value="1"/>
</dbReference>
<keyword evidence="1" id="KW-0732">Signal</keyword>
<feature type="chain" id="PRO_5020995475" description="TraB/GumN family protein" evidence="1">
    <location>
        <begin position="22"/>
        <end position="363"/>
    </location>
</feature>
<evidence type="ECO:0008006" key="4">
    <source>
        <dbReference type="Google" id="ProtNLM"/>
    </source>
</evidence>